<keyword evidence="4" id="KW-0378">Hydrolase</keyword>
<dbReference type="InterPro" id="IPR000070">
    <property type="entry name" value="Pectinesterase_cat"/>
</dbReference>
<dbReference type="EC" id="3.1.1.11" evidence="3"/>
<keyword evidence="5" id="KW-0063">Aspartyl esterase</keyword>
<dbReference type="GO" id="GO:0045490">
    <property type="term" value="P:pectin catabolic process"/>
    <property type="evidence" value="ECO:0007669"/>
    <property type="project" value="UniProtKB-UniPathway"/>
</dbReference>
<protein>
    <recommendedName>
        <fullName evidence="3">pectinesterase</fullName>
        <ecNumber evidence="3">3.1.1.11</ecNumber>
    </recommendedName>
</protein>
<gene>
    <name evidence="8" type="ORF">CYLTODRAFT_349861</name>
</gene>
<dbReference type="STRING" id="1314674.A0A0D7BI10"/>
<dbReference type="GO" id="GO:0042545">
    <property type="term" value="P:cell wall modification"/>
    <property type="evidence" value="ECO:0007669"/>
    <property type="project" value="InterPro"/>
</dbReference>
<evidence type="ECO:0000256" key="6">
    <source>
        <dbReference type="SAM" id="SignalP"/>
    </source>
</evidence>
<reference evidence="8 9" key="1">
    <citation type="journal article" date="2015" name="Fungal Genet. Biol.">
        <title>Evolution of novel wood decay mechanisms in Agaricales revealed by the genome sequences of Fistulina hepatica and Cylindrobasidium torrendii.</title>
        <authorList>
            <person name="Floudas D."/>
            <person name="Held B.W."/>
            <person name="Riley R."/>
            <person name="Nagy L.G."/>
            <person name="Koehler G."/>
            <person name="Ransdell A.S."/>
            <person name="Younus H."/>
            <person name="Chow J."/>
            <person name="Chiniquy J."/>
            <person name="Lipzen A."/>
            <person name="Tritt A."/>
            <person name="Sun H."/>
            <person name="Haridas S."/>
            <person name="LaButti K."/>
            <person name="Ohm R.A."/>
            <person name="Kues U."/>
            <person name="Blanchette R.A."/>
            <person name="Grigoriev I.V."/>
            <person name="Minto R.E."/>
            <person name="Hibbett D.S."/>
        </authorList>
    </citation>
    <scope>NUCLEOTIDE SEQUENCE [LARGE SCALE GENOMIC DNA]</scope>
    <source>
        <strain evidence="8 9">FP15055 ss-10</strain>
    </source>
</reference>
<dbReference type="Proteomes" id="UP000054007">
    <property type="component" value="Unassembled WGS sequence"/>
</dbReference>
<dbReference type="GO" id="GO:0030599">
    <property type="term" value="F:pectinesterase activity"/>
    <property type="evidence" value="ECO:0007669"/>
    <property type="project" value="UniProtKB-EC"/>
</dbReference>
<feature type="domain" description="Pectinesterase catalytic" evidence="7">
    <location>
        <begin position="166"/>
        <end position="371"/>
    </location>
</feature>
<accession>A0A0D7BI10</accession>
<dbReference type="InterPro" id="IPR011050">
    <property type="entry name" value="Pectin_lyase_fold/virulence"/>
</dbReference>
<proteinExistence type="inferred from homology"/>
<feature type="chain" id="PRO_5011118736" description="pectinesterase" evidence="6">
    <location>
        <begin position="26"/>
        <end position="394"/>
    </location>
</feature>
<dbReference type="OrthoDB" id="2019149at2759"/>
<evidence type="ECO:0000259" key="7">
    <source>
        <dbReference type="Pfam" id="PF01095"/>
    </source>
</evidence>
<sequence length="394" mass="42511">MALSRPLCWAYLVTVLSSWTALGDALPYDRAACQAPSANPLEGCPEGTLLVAADGTSANFTSIQDAILSLGDNGSTTATILVLPGTYSEQVNITRPGPLTLLGQTGAPNNASANTVTVIFEGLNVTEAGDNAHSSVLTVSPTLEASLTGMGPSGYPVPEDTPFGNEDFRAYNIDFVNDFSDYAVMPELAVSVSYANAGFYFCGFYSYQDTVYIGKLGNAYFYNSTIAGEVDFLYGFGTAWIQSSELLLRSCGGGITAWKGTNTTFDNKYGVYIHDSRVVKANSSLQIEGECPLGRPWNAQHRSIFANNYLDDSVAPSGYIAWGSTDPRTNNYTFMAEYNDYGPGFDLDARLAENLTKILTEEEYKEYSTVEVVFQEAFSGKFGYVGWIDTSPEA</sequence>
<evidence type="ECO:0000313" key="8">
    <source>
        <dbReference type="EMBL" id="KIY69286.1"/>
    </source>
</evidence>
<dbReference type="UniPathway" id="UPA00545">
    <property type="reaction ID" value="UER00823"/>
</dbReference>
<keyword evidence="6" id="KW-0732">Signal</keyword>
<evidence type="ECO:0000256" key="3">
    <source>
        <dbReference type="ARBA" id="ARBA00013229"/>
    </source>
</evidence>
<evidence type="ECO:0000256" key="2">
    <source>
        <dbReference type="ARBA" id="ARBA00008891"/>
    </source>
</evidence>
<dbReference type="Gene3D" id="2.160.20.10">
    <property type="entry name" value="Single-stranded right-handed beta-helix, Pectin lyase-like"/>
    <property type="match status" value="1"/>
</dbReference>
<feature type="signal peptide" evidence="6">
    <location>
        <begin position="1"/>
        <end position="25"/>
    </location>
</feature>
<organism evidence="8 9">
    <name type="scientific">Cylindrobasidium torrendii FP15055 ss-10</name>
    <dbReference type="NCBI Taxonomy" id="1314674"/>
    <lineage>
        <taxon>Eukaryota</taxon>
        <taxon>Fungi</taxon>
        <taxon>Dikarya</taxon>
        <taxon>Basidiomycota</taxon>
        <taxon>Agaricomycotina</taxon>
        <taxon>Agaricomycetes</taxon>
        <taxon>Agaricomycetidae</taxon>
        <taxon>Agaricales</taxon>
        <taxon>Marasmiineae</taxon>
        <taxon>Physalacriaceae</taxon>
        <taxon>Cylindrobasidium</taxon>
    </lineage>
</organism>
<dbReference type="PANTHER" id="PTHR31321">
    <property type="entry name" value="ACYL-COA THIOESTER HYDROLASE YBHC-RELATED"/>
    <property type="match status" value="1"/>
</dbReference>
<evidence type="ECO:0000256" key="5">
    <source>
        <dbReference type="ARBA" id="ARBA00023085"/>
    </source>
</evidence>
<dbReference type="Pfam" id="PF01095">
    <property type="entry name" value="Pectinesterase"/>
    <property type="match status" value="1"/>
</dbReference>
<keyword evidence="9" id="KW-1185">Reference proteome</keyword>
<dbReference type="SUPFAM" id="SSF51126">
    <property type="entry name" value="Pectin lyase-like"/>
    <property type="match status" value="1"/>
</dbReference>
<comment type="pathway">
    <text evidence="1">Glycan metabolism; pectin degradation; 2-dehydro-3-deoxy-D-gluconate from pectin: step 1/5.</text>
</comment>
<evidence type="ECO:0000313" key="9">
    <source>
        <dbReference type="Proteomes" id="UP000054007"/>
    </source>
</evidence>
<dbReference type="InterPro" id="IPR012334">
    <property type="entry name" value="Pectin_lyas_fold"/>
</dbReference>
<evidence type="ECO:0000256" key="1">
    <source>
        <dbReference type="ARBA" id="ARBA00005184"/>
    </source>
</evidence>
<evidence type="ECO:0000256" key="4">
    <source>
        <dbReference type="ARBA" id="ARBA00022801"/>
    </source>
</evidence>
<dbReference type="EMBL" id="KN880487">
    <property type="protein sequence ID" value="KIY69286.1"/>
    <property type="molecule type" value="Genomic_DNA"/>
</dbReference>
<dbReference type="AlphaFoldDB" id="A0A0D7BI10"/>
<dbReference type="PANTHER" id="PTHR31321:SF137">
    <property type="entry name" value="PECTIN METHYL ESTERASE (EUROFUNG)"/>
    <property type="match status" value="1"/>
</dbReference>
<comment type="similarity">
    <text evidence="2">Belongs to the pectinesterase family.</text>
</comment>
<name>A0A0D7BI10_9AGAR</name>